<feature type="transmembrane region" description="Helical" evidence="2">
    <location>
        <begin position="237"/>
        <end position="258"/>
    </location>
</feature>
<organism evidence="3 4">
    <name type="scientific">Spodoptera exigua</name>
    <name type="common">Beet armyworm</name>
    <name type="synonym">Noctua fulgens</name>
    <dbReference type="NCBI Taxonomy" id="7107"/>
    <lineage>
        <taxon>Eukaryota</taxon>
        <taxon>Metazoa</taxon>
        <taxon>Ecdysozoa</taxon>
        <taxon>Arthropoda</taxon>
        <taxon>Hexapoda</taxon>
        <taxon>Insecta</taxon>
        <taxon>Pterygota</taxon>
        <taxon>Neoptera</taxon>
        <taxon>Endopterygota</taxon>
        <taxon>Lepidoptera</taxon>
        <taxon>Glossata</taxon>
        <taxon>Ditrysia</taxon>
        <taxon>Noctuoidea</taxon>
        <taxon>Noctuidae</taxon>
        <taxon>Amphipyrinae</taxon>
        <taxon>Spodoptera</taxon>
    </lineage>
</organism>
<protein>
    <submittedName>
        <fullName evidence="3">Uncharacterized protein</fullName>
    </submittedName>
</protein>
<comment type="caution">
    <text evidence="3">The sequence shown here is derived from an EMBL/GenBank/DDBJ whole genome shotgun (WGS) entry which is preliminary data.</text>
</comment>
<sequence>MLNPTCDHGKDDMKKYTVQEGENFTIKTYYKKSINYAKCYGKGYEKAFETTSEVVYRNETVVKIIPEQKSIISLYLEKNTVKFRCTVDSVDGPAAQICDIQLRPGDMFLNQTTLMEMSLPANQTVLELHADNWQKIYYEYDADEVLVVKCSVIKPPLNVIYMHFEKNSTTDKNIISKIVHLNSESEKSSVVCYLKDQVNDEQKLEHDEVMYTSTVIFVKKPYLIEPEAPSTDANQEILIAAIAALICVIIISVFIILVKMRKRNQTQGSPQCNNYENLSTPSESSIPPYPAQWEANNYAVPVDHRQEEPAYSVPIQPLYTEPVPKNARKLKQNQVGPTYAILNIKAKQKRNIIKDTNDPNYSEVFNRNYANVAKESPYVNAEEPMYCEANVASKNQNPYTNVHNSPYANSSAQEYVEPTYCEPQRRK</sequence>
<dbReference type="Proteomes" id="UP000814243">
    <property type="component" value="Unassembled WGS sequence"/>
</dbReference>
<gene>
    <name evidence="3" type="ORF">HF086_011122</name>
</gene>
<evidence type="ECO:0000313" key="4">
    <source>
        <dbReference type="Proteomes" id="UP000814243"/>
    </source>
</evidence>
<feature type="compositionally biased region" description="Polar residues" evidence="1">
    <location>
        <begin position="403"/>
        <end position="413"/>
    </location>
</feature>
<accession>A0A922MYW4</accession>
<keyword evidence="2" id="KW-1133">Transmembrane helix</keyword>
<keyword evidence="2" id="KW-0472">Membrane</keyword>
<name>A0A922MYW4_SPOEX</name>
<keyword evidence="2" id="KW-0812">Transmembrane</keyword>
<dbReference type="AlphaFoldDB" id="A0A922MYW4"/>
<evidence type="ECO:0000256" key="1">
    <source>
        <dbReference type="SAM" id="MobiDB-lite"/>
    </source>
</evidence>
<dbReference type="EMBL" id="JACEFF010000048">
    <property type="protein sequence ID" value="KAH9645358.1"/>
    <property type="molecule type" value="Genomic_DNA"/>
</dbReference>
<evidence type="ECO:0000256" key="2">
    <source>
        <dbReference type="SAM" id="Phobius"/>
    </source>
</evidence>
<evidence type="ECO:0000313" key="3">
    <source>
        <dbReference type="EMBL" id="KAH9645358.1"/>
    </source>
</evidence>
<feature type="region of interest" description="Disordered" evidence="1">
    <location>
        <begin position="403"/>
        <end position="427"/>
    </location>
</feature>
<proteinExistence type="predicted"/>
<reference evidence="3" key="1">
    <citation type="journal article" date="2021" name="G3 (Bethesda)">
        <title>Genome and transcriptome analysis of the beet armyworm Spodoptera exigua reveals targets for pest control. .</title>
        <authorList>
            <person name="Simon S."/>
            <person name="Breeschoten T."/>
            <person name="Jansen H.J."/>
            <person name="Dirks R.P."/>
            <person name="Schranz M.E."/>
            <person name="Ros V.I.D."/>
        </authorList>
    </citation>
    <scope>NUCLEOTIDE SEQUENCE</scope>
    <source>
        <strain evidence="3">TB_SE_WUR_2020</strain>
    </source>
</reference>